<evidence type="ECO:0000313" key="4">
    <source>
        <dbReference type="EMBL" id="MBT8798453.1"/>
    </source>
</evidence>
<feature type="chain" id="PRO_5045842975" description="TrbL/VirB6 plasmid conjugal transfer protein" evidence="3">
    <location>
        <begin position="27"/>
        <end position="505"/>
    </location>
</feature>
<dbReference type="Proteomes" id="UP000740605">
    <property type="component" value="Unassembled WGS sequence"/>
</dbReference>
<feature type="transmembrane region" description="Helical" evidence="2">
    <location>
        <begin position="313"/>
        <end position="337"/>
    </location>
</feature>
<evidence type="ECO:0000256" key="1">
    <source>
        <dbReference type="SAM" id="MobiDB-lite"/>
    </source>
</evidence>
<evidence type="ECO:0000256" key="2">
    <source>
        <dbReference type="SAM" id="Phobius"/>
    </source>
</evidence>
<keyword evidence="5" id="KW-1185">Reference proteome</keyword>
<keyword evidence="3" id="KW-0732">Signal</keyword>
<gene>
    <name evidence="4" type="ORF">J0P97_10255</name>
</gene>
<protein>
    <recommendedName>
        <fullName evidence="6">TrbL/VirB6 plasmid conjugal transfer protein</fullName>
    </recommendedName>
</protein>
<keyword evidence="2" id="KW-1133">Transmembrane helix</keyword>
<organism evidence="4 5">
    <name type="scientific">Microbacterium flavum</name>
    <dbReference type="NCBI Taxonomy" id="415216"/>
    <lineage>
        <taxon>Bacteria</taxon>
        <taxon>Bacillati</taxon>
        <taxon>Actinomycetota</taxon>
        <taxon>Actinomycetes</taxon>
        <taxon>Micrococcales</taxon>
        <taxon>Microbacteriaceae</taxon>
        <taxon>Microbacterium</taxon>
    </lineage>
</organism>
<feature type="region of interest" description="Disordered" evidence="1">
    <location>
        <begin position="413"/>
        <end position="505"/>
    </location>
</feature>
<accession>A0ABS5XYY6</accession>
<name>A0ABS5XYY6_9MICO</name>
<sequence length="505" mass="51885">MRTLRVAIAGTLLGVLLIAAAPSAQAAERPDAAASITPTATEIAGEPWSAPAYPVKCEQTANQISCVPTSTADAIAQKCFLRVVLSGGDRVTICTTYEGHTGAIQAAGGKEGIVEYGCSLGDVVCLTFENAGRGMAAGTTAMMFAVAEVMRFDTSTALWGAATGEWSFWRWAVLAVMFAAMVWAIAAAVASRDRGELVSAIVRSSLAFPATAATLWLTGHVLNAVDELTWFIMNRDGPAALFGTLQQVMWAGGRANYFFGFVIHGLLMISMLLLMLVFTFRNIALAALIMVGPLAWMLFPVRSIGPQWVVRYLSALLVLLLTAPLTIGFVTLIINGLASMDSIWNPQAWPLLIGLVLVAFAPFAVFGLFSFVGAVTADATGSSLGSRAGRTASGAARSAMSVPARIGASPAGVASRTGAASRAGAAAPAGPAGRPDSSRPLAGTAGSRPAPATSTAQRATTSTSAASSSTPSSATTPRAASTPPARPTGAGRPIPNPSPRDGRPS</sequence>
<reference evidence="4 5" key="1">
    <citation type="submission" date="2021-03" db="EMBL/GenBank/DDBJ databases">
        <title>Microbacterium pauli sp. nov., isolated from microfiltered milk.</title>
        <authorList>
            <person name="Bellassi P."/>
            <person name="Fontana A."/>
            <person name="Callegari M.L."/>
            <person name="Lorenzo M."/>
            <person name="Cappa F."/>
        </authorList>
    </citation>
    <scope>NUCLEOTIDE SEQUENCE [LARGE SCALE GENOMIC DNA]</scope>
    <source>
        <strain evidence="4 5">DSM 18909</strain>
    </source>
</reference>
<evidence type="ECO:0008006" key="6">
    <source>
        <dbReference type="Google" id="ProtNLM"/>
    </source>
</evidence>
<keyword evidence="2" id="KW-0472">Membrane</keyword>
<feature type="compositionally biased region" description="Low complexity" evidence="1">
    <location>
        <begin position="413"/>
        <end position="435"/>
    </location>
</feature>
<keyword evidence="2" id="KW-0812">Transmembrane</keyword>
<evidence type="ECO:0000256" key="3">
    <source>
        <dbReference type="SAM" id="SignalP"/>
    </source>
</evidence>
<feature type="transmembrane region" description="Helical" evidence="2">
    <location>
        <begin position="257"/>
        <end position="277"/>
    </location>
</feature>
<feature type="compositionally biased region" description="Low complexity" evidence="1">
    <location>
        <begin position="448"/>
        <end position="483"/>
    </location>
</feature>
<comment type="caution">
    <text evidence="4">The sequence shown here is derived from an EMBL/GenBank/DDBJ whole genome shotgun (WGS) entry which is preliminary data.</text>
</comment>
<proteinExistence type="predicted"/>
<dbReference type="EMBL" id="JAFLHG010000008">
    <property type="protein sequence ID" value="MBT8798453.1"/>
    <property type="molecule type" value="Genomic_DNA"/>
</dbReference>
<evidence type="ECO:0000313" key="5">
    <source>
        <dbReference type="Proteomes" id="UP000740605"/>
    </source>
</evidence>
<feature type="transmembrane region" description="Helical" evidence="2">
    <location>
        <begin position="349"/>
        <end position="377"/>
    </location>
</feature>
<feature type="transmembrane region" description="Helical" evidence="2">
    <location>
        <begin position="168"/>
        <end position="190"/>
    </location>
</feature>
<dbReference type="RefSeq" id="WP_215487680.1">
    <property type="nucleotide sequence ID" value="NZ_BAAAPJ010000006.1"/>
</dbReference>
<feature type="signal peptide" evidence="3">
    <location>
        <begin position="1"/>
        <end position="26"/>
    </location>
</feature>
<feature type="transmembrane region" description="Helical" evidence="2">
    <location>
        <begin position="283"/>
        <end position="301"/>
    </location>
</feature>